<dbReference type="Proteomes" id="UP000002586">
    <property type="component" value="Chromosome"/>
</dbReference>
<sequence length="152" mass="15916" precursor="true">MKQFKLLGVAMLVSGMLSAGMAQAADVDAVIQQRKGVMGIIGANMGFMGCTLKGACDAGPKVTLKQAQSLAFAASISLATFAENVKGASVKTTASPKIWDDWASYKKGMQIMEERALDLVDAVKSGDKGSMGAAMKGLGETCKGCHDNYREK</sequence>
<evidence type="ECO:0000256" key="3">
    <source>
        <dbReference type="ARBA" id="ARBA00022723"/>
    </source>
</evidence>
<dbReference type="GO" id="GO:0022900">
    <property type="term" value="P:electron transport chain"/>
    <property type="evidence" value="ECO:0007669"/>
    <property type="project" value="InterPro"/>
</dbReference>
<comment type="PTM">
    <text evidence="7">Binds 1 heme group per subunit.</text>
</comment>
<evidence type="ECO:0000313" key="10">
    <source>
        <dbReference type="Proteomes" id="UP000002586"/>
    </source>
</evidence>
<dbReference type="HOGENOM" id="CLU_106713_4_0_5"/>
<dbReference type="SUPFAM" id="SSF47175">
    <property type="entry name" value="Cytochromes"/>
    <property type="match status" value="1"/>
</dbReference>
<keyword evidence="8" id="KW-0732">Signal</keyword>
<dbReference type="GO" id="GO:0009055">
    <property type="term" value="F:electron transfer activity"/>
    <property type="evidence" value="ECO:0007669"/>
    <property type="project" value="InterPro"/>
</dbReference>
<dbReference type="GO" id="GO:0042597">
    <property type="term" value="C:periplasmic space"/>
    <property type="evidence" value="ECO:0007669"/>
    <property type="project" value="InterPro"/>
</dbReference>
<dbReference type="GO" id="GO:0020037">
    <property type="term" value="F:heme binding"/>
    <property type="evidence" value="ECO:0007669"/>
    <property type="project" value="InterPro"/>
</dbReference>
<evidence type="ECO:0000256" key="8">
    <source>
        <dbReference type="SAM" id="SignalP"/>
    </source>
</evidence>
<dbReference type="AlphaFoldDB" id="A0L6N1"/>
<evidence type="ECO:0000256" key="7">
    <source>
        <dbReference type="PIRSR" id="PIRSR000027-2"/>
    </source>
</evidence>
<feature type="binding site" description="covalent" evidence="7">
    <location>
        <position position="145"/>
    </location>
    <ligand>
        <name>heme c</name>
        <dbReference type="ChEBI" id="CHEBI:61717"/>
    </ligand>
</feature>
<dbReference type="PROSITE" id="PS51009">
    <property type="entry name" value="CYTCII"/>
    <property type="match status" value="1"/>
</dbReference>
<evidence type="ECO:0000256" key="6">
    <source>
        <dbReference type="PIRSR" id="PIRSR000027-1"/>
    </source>
</evidence>
<dbReference type="EMBL" id="CP000471">
    <property type="protein sequence ID" value="ABK43624.1"/>
    <property type="molecule type" value="Genomic_DNA"/>
</dbReference>
<dbReference type="InterPro" id="IPR015984">
    <property type="entry name" value="Cyt_c_prime_subgr"/>
</dbReference>
<dbReference type="InterPro" id="IPR010980">
    <property type="entry name" value="Cyt_c/b562"/>
</dbReference>
<dbReference type="GO" id="GO:0005506">
    <property type="term" value="F:iron ion binding"/>
    <property type="evidence" value="ECO:0007669"/>
    <property type="project" value="InterPro"/>
</dbReference>
<dbReference type="STRING" id="156889.Mmc1_1106"/>
<dbReference type="PRINTS" id="PR00608">
    <property type="entry name" value="CYTCHROMECII"/>
</dbReference>
<dbReference type="RefSeq" id="WP_011712781.1">
    <property type="nucleotide sequence ID" value="NC_008576.1"/>
</dbReference>
<proteinExistence type="predicted"/>
<keyword evidence="10" id="KW-1185">Reference proteome</keyword>
<feature type="binding site" description="covalent" evidence="7">
    <location>
        <position position="142"/>
    </location>
    <ligand>
        <name>heme c</name>
        <dbReference type="ChEBI" id="CHEBI:61717"/>
    </ligand>
</feature>
<keyword evidence="4" id="KW-0249">Electron transport</keyword>
<reference evidence="9 10" key="2">
    <citation type="journal article" date="2012" name="Int. J. Syst. Evol. Microbiol.">
        <title>Magnetococcus marinus gen. nov., sp. nov., a marine, magnetotactic bacterium that represents a novel lineage (Magnetococcaceae fam. nov.; Magnetococcales ord. nov.) at the base of the Alphaproteobacteria.</title>
        <authorList>
            <person name="Bazylinski D.A."/>
            <person name="Williams T.J."/>
            <person name="Lefevre C.T."/>
            <person name="Berg R.J."/>
            <person name="Zhang C.L."/>
            <person name="Bowser S.S."/>
            <person name="Dean A.J."/>
            <person name="Beveridge T.J."/>
        </authorList>
    </citation>
    <scope>NUCLEOTIDE SEQUENCE [LARGE SCALE GENOMIC DNA]</scope>
    <source>
        <strain evidence="10">ATCC BAA-1437 / JCM 17883 / MC-1</strain>
    </source>
</reference>
<evidence type="ECO:0000313" key="9">
    <source>
        <dbReference type="EMBL" id="ABK43624.1"/>
    </source>
</evidence>
<dbReference type="PIRSF" id="PIRSF000027">
    <property type="entry name" value="Cytc_c_prime"/>
    <property type="match status" value="1"/>
</dbReference>
<dbReference type="KEGG" id="mgm:Mmc1_1106"/>
<evidence type="ECO:0000256" key="1">
    <source>
        <dbReference type="ARBA" id="ARBA00022448"/>
    </source>
</evidence>
<feature type="chain" id="PRO_5002626935" evidence="8">
    <location>
        <begin position="25"/>
        <end position="152"/>
    </location>
</feature>
<dbReference type="OrthoDB" id="8115790at2"/>
<dbReference type="Gene3D" id="1.20.120.10">
    <property type="entry name" value="Cytochrome c/b562"/>
    <property type="match status" value="1"/>
</dbReference>
<feature type="binding site" description="axial binding residue" evidence="6">
    <location>
        <position position="146"/>
    </location>
    <ligand>
        <name>heme c</name>
        <dbReference type="ChEBI" id="CHEBI:61717"/>
    </ligand>
    <ligandPart>
        <name>Fe</name>
        <dbReference type="ChEBI" id="CHEBI:18248"/>
    </ligandPart>
</feature>
<keyword evidence="3 6" id="KW-0479">Metal-binding</keyword>
<protein>
    <submittedName>
        <fullName evidence="9">Cytochrome c, class II</fullName>
    </submittedName>
</protein>
<keyword evidence="5 6" id="KW-0408">Iron</keyword>
<feature type="signal peptide" evidence="8">
    <location>
        <begin position="1"/>
        <end position="24"/>
    </location>
</feature>
<evidence type="ECO:0000256" key="4">
    <source>
        <dbReference type="ARBA" id="ARBA00022982"/>
    </source>
</evidence>
<dbReference type="InterPro" id="IPR012127">
    <property type="entry name" value="Cyt_c_prime"/>
</dbReference>
<accession>A0L6N1</accession>
<name>A0L6N1_MAGMM</name>
<dbReference type="Pfam" id="PF01322">
    <property type="entry name" value="Cytochrom_C_2"/>
    <property type="match status" value="1"/>
</dbReference>
<keyword evidence="1" id="KW-0813">Transport</keyword>
<gene>
    <name evidence="9" type="ordered locus">Mmc1_1106</name>
</gene>
<keyword evidence="2 7" id="KW-0349">Heme</keyword>
<evidence type="ECO:0000256" key="2">
    <source>
        <dbReference type="ARBA" id="ARBA00022617"/>
    </source>
</evidence>
<dbReference type="InterPro" id="IPR002321">
    <property type="entry name" value="Cyt_c_II"/>
</dbReference>
<dbReference type="eggNOG" id="COG3909">
    <property type="taxonomic scope" value="Bacteria"/>
</dbReference>
<evidence type="ECO:0000256" key="5">
    <source>
        <dbReference type="ARBA" id="ARBA00023004"/>
    </source>
</evidence>
<organism evidence="9 10">
    <name type="scientific">Magnetococcus marinus (strain ATCC BAA-1437 / JCM 17883 / MC-1)</name>
    <dbReference type="NCBI Taxonomy" id="156889"/>
    <lineage>
        <taxon>Bacteria</taxon>
        <taxon>Pseudomonadati</taxon>
        <taxon>Pseudomonadota</taxon>
        <taxon>Magnetococcia</taxon>
        <taxon>Magnetococcales</taxon>
        <taxon>Magnetococcaceae</taxon>
        <taxon>Magnetococcus</taxon>
    </lineage>
</organism>
<reference evidence="10" key="1">
    <citation type="journal article" date="2009" name="Appl. Environ. Microbiol.">
        <title>Complete genome sequence of the chemolithoautotrophic marine magnetotactic coccus strain MC-1.</title>
        <authorList>
            <person name="Schubbe S."/>
            <person name="Williams T.J."/>
            <person name="Xie G."/>
            <person name="Kiss H.E."/>
            <person name="Brettin T.S."/>
            <person name="Martinez D."/>
            <person name="Ross C.A."/>
            <person name="Schuler D."/>
            <person name="Cox B.L."/>
            <person name="Nealson K.H."/>
            <person name="Bazylinski D.A."/>
        </authorList>
    </citation>
    <scope>NUCLEOTIDE SEQUENCE [LARGE SCALE GENOMIC DNA]</scope>
    <source>
        <strain evidence="10">ATCC BAA-1437 / JCM 17883 / MC-1</strain>
    </source>
</reference>